<evidence type="ECO:0000313" key="2">
    <source>
        <dbReference type="EMBL" id="UKK01174.2"/>
    </source>
</evidence>
<dbReference type="SMART" id="SM00248">
    <property type="entry name" value="ANK"/>
    <property type="match status" value="3"/>
</dbReference>
<dbReference type="InterPro" id="IPR036770">
    <property type="entry name" value="Ankyrin_rpt-contain_sf"/>
</dbReference>
<dbReference type="PANTHER" id="PTHR46455">
    <property type="entry name" value="SET AND MYND DOMAIN CONTAINING, ARTHROPOD-SPECIFIC, MEMBER 4, ISOFORM A"/>
    <property type="match status" value="1"/>
</dbReference>
<evidence type="ECO:0000256" key="1">
    <source>
        <dbReference type="PROSITE-ProRule" id="PRU00023"/>
    </source>
</evidence>
<dbReference type="PROSITE" id="PS50088">
    <property type="entry name" value="ANK_REPEAT"/>
    <property type="match status" value="3"/>
</dbReference>
<name>A0A976MAU7_THEOR</name>
<reference evidence="2" key="1">
    <citation type="submission" date="2022-07" db="EMBL/GenBank/DDBJ databases">
        <title>Evaluation of T. orientalis genome assembly methods using nanopore sequencing and analysis of variation between genomes.</title>
        <authorList>
            <person name="Yam J."/>
            <person name="Micallef M.L."/>
            <person name="Liu M."/>
            <person name="Djordjevic S.P."/>
            <person name="Bogema D.R."/>
            <person name="Jenkins C."/>
        </authorList>
    </citation>
    <scope>NUCLEOTIDE SEQUENCE</scope>
    <source>
        <strain evidence="2">Goon Nure</strain>
    </source>
</reference>
<dbReference type="InterPro" id="IPR053010">
    <property type="entry name" value="SET_SmydA-8"/>
</dbReference>
<dbReference type="InterPro" id="IPR046341">
    <property type="entry name" value="SET_dom_sf"/>
</dbReference>
<feature type="repeat" description="ANK" evidence="1">
    <location>
        <begin position="976"/>
        <end position="1008"/>
    </location>
</feature>
<dbReference type="Gene3D" id="6.10.140.2220">
    <property type="match status" value="1"/>
</dbReference>
<keyword evidence="2" id="KW-0808">Transferase</keyword>
<dbReference type="AlphaFoldDB" id="A0A976MAU7"/>
<dbReference type="PANTHER" id="PTHR46455:SF5">
    <property type="entry name" value="SET AND MYND DOMAIN CONTAINING, ARTHROPOD-SPECIFIC, MEMBER 4, ISOFORM A"/>
    <property type="match status" value="1"/>
</dbReference>
<keyword evidence="1" id="KW-0040">ANK repeat</keyword>
<dbReference type="Pfam" id="PF00023">
    <property type="entry name" value="Ank"/>
    <property type="match status" value="1"/>
</dbReference>
<dbReference type="Gene3D" id="2.170.270.10">
    <property type="entry name" value="SET domain"/>
    <property type="match status" value="1"/>
</dbReference>
<sequence>MDVETVSRDFVFSRENDKVTSFDMRTLIDSHSQGFLDDKLDFPDEKLAILYERYINNYINDERVYDVFSTCFVNRGMWKCARSAILSRLYFLEKDSEDYKSALKVLNSVEEKLVSEIISLPSSMVERLFLREHGYNFKSWTSKMCYTQVLAPHTYGTLNQKNTFVSISCTTLKPGVLLFKTTPVAVAPWSIKPTAQTDSNFSTSKVYCCFHCLSLVNKPSDYAREDERLVACPKHPRECNYFFCSKDCFLKNGAVHSMECEHLIKLQKFSEYYLNPAIVLLVSRVLIKCGLNMKSTSRVCELDTDPGVTTELLDSLLNYYVDYSFLRLHHPRVLDEVNRFASFLLDNLGFDFCLHLTTRELAQITTVIWITSMPFTSYLNYSTESEDVIGGTLFTFKILQFKQSHTPNCVAHFDDGKLTVRSIYEIAPGTELTINTFLDKYLPPFIQASKFWSVGSLFSAQPNEKLNLNSMFNDLTSIRCRKCINSYCYTKNYVNSPDWGMEIPDTNFGISGTGNSGTAQRGSEYVNYTWQCDQCSSPDTEELDLLQNKAEHLFYKAQKLYLEGEFLQSRNRLLEFVTKWAGVLHPAHYLMYNSYLMLSGMLMNKPGGNIYESLVYLRKALLQADRLLPIVCHEKAYLYDRFADYVLKVKGCTRLKSTEYNQMKQLIMSSLYNCVWNWTIISGTDSYQAKSAMQKCRSMAFSLNIHTFPLSKEFVINVPNKYSVLFRAATGSKVIPKSFSSKLADDLNNYYKSEQLSEIYSVDDVASMAFCAAQSGEYDTIVLDILTTIQAYGINQLGTGLSVVGIIASNFNLDFLSAMLNSIHDRIKQHLDFIRKSGEAKGEELEYGIGGGGTKNGRSKSTECNQEAAKAGLYVVNLVYSVFGANELGIDPLIALISSPYPTMENKESELSLYVNTERAMVYLLLTYGKKIEYLLKDYRGWISQDTVSADFYTFLCSGTDFQRILVNRSTNSMLGSQTPLHYASSKGKSEVVEILLKHGAPVNSLTHEGATPLHLASLNGHLEVVKLLVDSHASLQISLKTGETPLHLAIYGLHVDVVAFLIDLYRDQNLHNMKGPSIWHALVCGIFRDDNQRVPRDLKEPSQPFEKVIDRLSLAVEISKLFVQKAETEKWLTTYVWANHLPSQLLQQLWDRAFESKSLFYFPKRAPTVYVVSNPKGVMESPMKTMQTPGYNGKVGLYGSLKESKYNVNNYNELNQKNDVVFSAARTFHFLVEIMKKVEEECANIDV</sequence>
<feature type="repeat" description="ANK" evidence="1">
    <location>
        <begin position="1042"/>
        <end position="1074"/>
    </location>
</feature>
<dbReference type="Gene3D" id="1.10.220.160">
    <property type="match status" value="1"/>
</dbReference>
<gene>
    <name evidence="2" type="ORF">MACK_001987</name>
</gene>
<dbReference type="EMBL" id="CP056070">
    <property type="protein sequence ID" value="UKK01174.2"/>
    <property type="molecule type" value="Genomic_DNA"/>
</dbReference>
<dbReference type="InterPro" id="IPR002110">
    <property type="entry name" value="Ankyrin_rpt"/>
</dbReference>
<dbReference type="Pfam" id="PF12796">
    <property type="entry name" value="Ank_2"/>
    <property type="match status" value="1"/>
</dbReference>
<dbReference type="Proteomes" id="UP000244811">
    <property type="component" value="Chromosome 3"/>
</dbReference>
<dbReference type="PROSITE" id="PS50297">
    <property type="entry name" value="ANK_REP_REGION"/>
    <property type="match status" value="3"/>
</dbReference>
<accession>A0A976MAU7</accession>
<organism evidence="2 3">
    <name type="scientific">Theileria orientalis</name>
    <dbReference type="NCBI Taxonomy" id="68886"/>
    <lineage>
        <taxon>Eukaryota</taxon>
        <taxon>Sar</taxon>
        <taxon>Alveolata</taxon>
        <taxon>Apicomplexa</taxon>
        <taxon>Aconoidasida</taxon>
        <taxon>Piroplasmida</taxon>
        <taxon>Theileriidae</taxon>
        <taxon>Theileria</taxon>
    </lineage>
</organism>
<feature type="repeat" description="ANK" evidence="1">
    <location>
        <begin position="1009"/>
        <end position="1041"/>
    </location>
</feature>
<dbReference type="GO" id="GO:0016301">
    <property type="term" value="F:kinase activity"/>
    <property type="evidence" value="ECO:0007669"/>
    <property type="project" value="UniProtKB-KW"/>
</dbReference>
<dbReference type="Gene3D" id="1.25.40.20">
    <property type="entry name" value="Ankyrin repeat-containing domain"/>
    <property type="match status" value="1"/>
</dbReference>
<dbReference type="SUPFAM" id="SSF48403">
    <property type="entry name" value="Ankyrin repeat"/>
    <property type="match status" value="1"/>
</dbReference>
<proteinExistence type="predicted"/>
<protein>
    <submittedName>
        <fullName evidence="2">Serine/threonine-protein kinase ripk4</fullName>
    </submittedName>
</protein>
<dbReference type="SUPFAM" id="SSF82199">
    <property type="entry name" value="SET domain"/>
    <property type="match status" value="1"/>
</dbReference>
<evidence type="ECO:0000313" key="3">
    <source>
        <dbReference type="Proteomes" id="UP000244811"/>
    </source>
</evidence>
<keyword evidence="2" id="KW-0418">Kinase</keyword>